<dbReference type="PANTHER" id="PTHR20863:SF76">
    <property type="entry name" value="CARRIER DOMAIN-CONTAINING PROTEIN"/>
    <property type="match status" value="1"/>
</dbReference>
<evidence type="ECO:0000256" key="10">
    <source>
        <dbReference type="RuleBase" id="RU003545"/>
    </source>
</evidence>
<protein>
    <recommendedName>
        <fullName evidence="8 9">Acyl carrier protein</fullName>
        <shortName evidence="8">ACP</shortName>
    </recommendedName>
</protein>
<comment type="similarity">
    <text evidence="8">Belongs to the acyl carrier protein (ACP) family.</text>
</comment>
<organism evidence="11 12">
    <name type="scientific">Paenibacillus aquistagni</name>
    <dbReference type="NCBI Taxonomy" id="1852522"/>
    <lineage>
        <taxon>Bacteria</taxon>
        <taxon>Bacillati</taxon>
        <taxon>Bacillota</taxon>
        <taxon>Bacilli</taxon>
        <taxon>Bacillales</taxon>
        <taxon>Paenibacillaceae</taxon>
        <taxon>Paenibacillus</taxon>
    </lineage>
</organism>
<dbReference type="NCBIfam" id="NF002150">
    <property type="entry name" value="PRK00982.1-4"/>
    <property type="match status" value="1"/>
</dbReference>
<dbReference type="NCBIfam" id="NF002151">
    <property type="entry name" value="PRK00982.1-5"/>
    <property type="match status" value="1"/>
</dbReference>
<dbReference type="NCBIfam" id="NF002149">
    <property type="entry name" value="PRK00982.1-3"/>
    <property type="match status" value="1"/>
</dbReference>
<name>A0A1X7ILG9_9BACL</name>
<dbReference type="NCBIfam" id="TIGR00517">
    <property type="entry name" value="acyl_carrier"/>
    <property type="match status" value="1"/>
</dbReference>
<gene>
    <name evidence="8" type="primary">acpP</name>
    <name evidence="11" type="ORF">SAMN06295960_0573</name>
</gene>
<dbReference type="Pfam" id="PF00550">
    <property type="entry name" value="PP-binding"/>
    <property type="match status" value="1"/>
</dbReference>
<dbReference type="OrthoDB" id="9804551at2"/>
<keyword evidence="3 8" id="KW-0444">Lipid biosynthesis</keyword>
<evidence type="ECO:0000256" key="4">
    <source>
        <dbReference type="ARBA" id="ARBA00022553"/>
    </source>
</evidence>
<dbReference type="Proteomes" id="UP000193834">
    <property type="component" value="Unassembled WGS sequence"/>
</dbReference>
<sequence>MSTEVFERVKRIVVERLGVDEAEVTLEASFKDDLGADSLDVVELVMELEDEFDMEISDEDAEKITSVGEVVNYIQSHT</sequence>
<keyword evidence="12" id="KW-1185">Reference proteome</keyword>
<dbReference type="GO" id="GO:0000035">
    <property type="term" value="F:acyl binding"/>
    <property type="evidence" value="ECO:0007669"/>
    <property type="project" value="TreeGrafter"/>
</dbReference>
<evidence type="ECO:0000256" key="6">
    <source>
        <dbReference type="ARBA" id="ARBA00023098"/>
    </source>
</evidence>
<dbReference type="RefSeq" id="WP_085492825.1">
    <property type="nucleotide sequence ID" value="NZ_FXAZ01000001.1"/>
</dbReference>
<evidence type="ECO:0000256" key="1">
    <source>
        <dbReference type="ARBA" id="ARBA00003180"/>
    </source>
</evidence>
<reference evidence="11 12" key="1">
    <citation type="submission" date="2017-04" db="EMBL/GenBank/DDBJ databases">
        <authorList>
            <person name="Afonso C.L."/>
            <person name="Miller P.J."/>
            <person name="Scott M.A."/>
            <person name="Spackman E."/>
            <person name="Goraichik I."/>
            <person name="Dimitrov K.M."/>
            <person name="Suarez D.L."/>
            <person name="Swayne D.E."/>
        </authorList>
    </citation>
    <scope>NUCLEOTIDE SEQUENCE [LARGE SCALE GENOMIC DNA]</scope>
    <source>
        <strain evidence="11 12">11</strain>
    </source>
</reference>
<evidence type="ECO:0000256" key="2">
    <source>
        <dbReference type="ARBA" id="ARBA00022450"/>
    </source>
</evidence>
<dbReference type="SUPFAM" id="SSF47336">
    <property type="entry name" value="ACP-like"/>
    <property type="match status" value="1"/>
</dbReference>
<accession>A0A1X7ILG9</accession>
<dbReference type="AlphaFoldDB" id="A0A1X7ILG9"/>
<comment type="PTM">
    <text evidence="10">4'-phosphopantetheine is transferred from CoA to a specific serine of apo-ACP by acpS.</text>
</comment>
<keyword evidence="5 8" id="KW-0276">Fatty acid metabolism</keyword>
<dbReference type="STRING" id="1852522.SAMN06295960_0573"/>
<evidence type="ECO:0000256" key="3">
    <source>
        <dbReference type="ARBA" id="ARBA00022516"/>
    </source>
</evidence>
<evidence type="ECO:0000256" key="7">
    <source>
        <dbReference type="ARBA" id="ARBA00023160"/>
    </source>
</evidence>
<keyword evidence="4 8" id="KW-0597">Phosphoprotein</keyword>
<dbReference type="NCBIfam" id="NF002148">
    <property type="entry name" value="PRK00982.1-2"/>
    <property type="match status" value="1"/>
</dbReference>
<proteinExistence type="inferred from homology"/>
<dbReference type="PROSITE" id="PS00012">
    <property type="entry name" value="PHOSPHOPANTETHEINE"/>
    <property type="match status" value="1"/>
</dbReference>
<dbReference type="Gene3D" id="1.10.1200.10">
    <property type="entry name" value="ACP-like"/>
    <property type="match status" value="1"/>
</dbReference>
<dbReference type="GO" id="GO:0016020">
    <property type="term" value="C:membrane"/>
    <property type="evidence" value="ECO:0007669"/>
    <property type="project" value="GOC"/>
</dbReference>
<evidence type="ECO:0000313" key="12">
    <source>
        <dbReference type="Proteomes" id="UP000193834"/>
    </source>
</evidence>
<dbReference type="EMBL" id="FXAZ01000001">
    <property type="protein sequence ID" value="SMG15688.1"/>
    <property type="molecule type" value="Genomic_DNA"/>
</dbReference>
<dbReference type="InterPro" id="IPR009081">
    <property type="entry name" value="PP-bd_ACP"/>
</dbReference>
<evidence type="ECO:0000256" key="9">
    <source>
        <dbReference type="NCBIfam" id="TIGR00517"/>
    </source>
</evidence>
<dbReference type="PROSITE" id="PS50075">
    <property type="entry name" value="CARRIER"/>
    <property type="match status" value="1"/>
</dbReference>
<comment type="function">
    <text evidence="1 8 10">Carrier of the growing fatty acid chain in fatty acid biosynthesis.</text>
</comment>
<keyword evidence="7 8" id="KW-0275">Fatty acid biosynthesis</keyword>
<dbReference type="UniPathway" id="UPA00094"/>
<keyword evidence="6 8" id="KW-0443">Lipid metabolism</keyword>
<feature type="modified residue" description="O-(pantetheine 4'-phosphoryl)serine" evidence="8">
    <location>
        <position position="38"/>
    </location>
</feature>
<dbReference type="GO" id="GO:0005829">
    <property type="term" value="C:cytosol"/>
    <property type="evidence" value="ECO:0007669"/>
    <property type="project" value="TreeGrafter"/>
</dbReference>
<evidence type="ECO:0000256" key="5">
    <source>
        <dbReference type="ARBA" id="ARBA00022832"/>
    </source>
</evidence>
<dbReference type="GO" id="GO:0009245">
    <property type="term" value="P:lipid A biosynthetic process"/>
    <property type="evidence" value="ECO:0007669"/>
    <property type="project" value="TreeGrafter"/>
</dbReference>
<dbReference type="InterPro" id="IPR006162">
    <property type="entry name" value="Ppantetheine_attach_site"/>
</dbReference>
<dbReference type="PANTHER" id="PTHR20863">
    <property type="entry name" value="ACYL CARRIER PROTEIN"/>
    <property type="match status" value="1"/>
</dbReference>
<dbReference type="InterPro" id="IPR036736">
    <property type="entry name" value="ACP-like_sf"/>
</dbReference>
<dbReference type="FunFam" id="1.10.1200.10:FF:000001">
    <property type="entry name" value="Acyl carrier protein"/>
    <property type="match status" value="1"/>
</dbReference>
<comment type="pathway">
    <text evidence="8 10">Lipid metabolism; fatty acid biosynthesis.</text>
</comment>
<dbReference type="HAMAP" id="MF_01217">
    <property type="entry name" value="Acyl_carrier"/>
    <property type="match status" value="1"/>
</dbReference>
<evidence type="ECO:0000256" key="8">
    <source>
        <dbReference type="HAMAP-Rule" id="MF_01217"/>
    </source>
</evidence>
<dbReference type="InterPro" id="IPR003231">
    <property type="entry name" value="ACP"/>
</dbReference>
<comment type="subcellular location">
    <subcellularLocation>
        <location evidence="8">Cytoplasm</location>
    </subcellularLocation>
</comment>
<dbReference type="GO" id="GO:0000036">
    <property type="term" value="F:acyl carrier activity"/>
    <property type="evidence" value="ECO:0007669"/>
    <property type="project" value="UniProtKB-UniRule"/>
</dbReference>
<keyword evidence="2 8" id="KW-0596">Phosphopantetheine</keyword>
<keyword evidence="8" id="KW-0963">Cytoplasm</keyword>
<evidence type="ECO:0000313" key="11">
    <source>
        <dbReference type="EMBL" id="SMG15688.1"/>
    </source>
</evidence>
<comment type="PTM">
    <text evidence="8">4'-phosphopantetheine is transferred from CoA to a specific serine of apo-ACP by AcpS. This modification is essential for activity because fatty acids are bound in thioester linkage to the sulfhydryl of the prosthetic group.</text>
</comment>
<dbReference type="NCBIfam" id="NF009104">
    <property type="entry name" value="PRK12449.1"/>
    <property type="match status" value="1"/>
</dbReference>